<dbReference type="PANTHER" id="PTHR48225">
    <property type="entry name" value="HORMA DOMAIN-CONTAINING PROTEIN 1"/>
    <property type="match status" value="1"/>
</dbReference>
<evidence type="ECO:0000256" key="4">
    <source>
        <dbReference type="ARBA" id="ARBA00023242"/>
    </source>
</evidence>
<feature type="region of interest" description="Disordered" evidence="6">
    <location>
        <begin position="341"/>
        <end position="372"/>
    </location>
</feature>
<dbReference type="GO" id="GO:0051598">
    <property type="term" value="P:meiotic recombination checkpoint signaling"/>
    <property type="evidence" value="ECO:0007669"/>
    <property type="project" value="TreeGrafter"/>
</dbReference>
<dbReference type="Pfam" id="PF02301">
    <property type="entry name" value="HORMA"/>
    <property type="match status" value="1"/>
</dbReference>
<sequence length="761" mass="83851">MATIQISKTKGTETINKTEVTQTQSINVVQTMLHSGAYDSEVYDASATIRPYAEYASETPISARKPSGQKGAKLKVLRRGRSKRVDLLLDWLEDGAFPALKAGNLRSLEIYVHTDPESREKVVETYTFTIKYFQTEKNGQLLAGLQLDGPGGSSASVGATNEALKELLRQLIAHCSDLPHLPRERYMSMALFYEHDTPVADRPTGFVLNDTADFLFGGAEGWERKERTFEELGSGHHRTSLQMSYLQPLNYVGGAGFFRFQPPTIPDSLRFTAVHDDEAVLSITEADTDNAIATRPRLTTTPSTIIDDEPATIIRAEMATKNISPEHIPLGLDSATNMYIESPSRQLGGPDEETEDNTGLPAPHNLPPTTQHLLSQFDDTFSTQSSNVPQMRKRLRSMMQPENFTQGDTQTQAMSPTLPNGRDETTTPGPPLPPSSGQAALSQSVVKVLEQSKRELRQKAHTSLQAKRSDQTNKDHLILCECGYHETEGDMVQCSYCRTWQHLHCYGYTGQHDERLPEVHVCYGCLLGSDDDDTRARLKDLTLKRRAMHHALTSGLSTQNHLAETIGIPLPAAREVFNFLKAKGYVTTAPRSSTAKHAGSRKVSLVAVKKGSKHDEMLATLCDPLLHISHYYEVPEQSSVEQVPAMQQARTTKAGAMLPPATPGTQLRKRKAAETPASGFDLEVDPSRTPYQTPCRFRAQYNRSAKRSRNSGDVVAATPPRNRTTTASSKRMKSVRTAVMLDATGLSSSPAPSSYEGVLLT</sequence>
<feature type="compositionally biased region" description="Low complexity" evidence="6">
    <location>
        <begin position="716"/>
        <end position="727"/>
    </location>
</feature>
<keyword evidence="9" id="KW-1185">Reference proteome</keyword>
<dbReference type="InterPro" id="IPR011011">
    <property type="entry name" value="Znf_FYVE_PHD"/>
</dbReference>
<dbReference type="InterPro" id="IPR013083">
    <property type="entry name" value="Znf_RING/FYVE/PHD"/>
</dbReference>
<dbReference type="Proteomes" id="UP001271007">
    <property type="component" value="Unassembled WGS sequence"/>
</dbReference>
<feature type="region of interest" description="Disordered" evidence="6">
    <location>
        <begin position="401"/>
        <end position="444"/>
    </location>
</feature>
<comment type="caution">
    <text evidence="8">The sequence shown here is derived from an EMBL/GenBank/DDBJ whole genome shotgun (WGS) entry which is preliminary data.</text>
</comment>
<dbReference type="Gene3D" id="3.30.900.10">
    <property type="entry name" value="HORMA domain"/>
    <property type="match status" value="1"/>
</dbReference>
<dbReference type="InterPro" id="IPR003511">
    <property type="entry name" value="HORMA_dom"/>
</dbReference>
<dbReference type="Gene3D" id="3.30.40.10">
    <property type="entry name" value="Zinc/RING finger domain, C3HC4 (zinc finger)"/>
    <property type="match status" value="1"/>
</dbReference>
<evidence type="ECO:0000256" key="3">
    <source>
        <dbReference type="ARBA" id="ARBA00022454"/>
    </source>
</evidence>
<evidence type="ECO:0000259" key="7">
    <source>
        <dbReference type="PROSITE" id="PS50815"/>
    </source>
</evidence>
<dbReference type="GO" id="GO:0005694">
    <property type="term" value="C:chromosome"/>
    <property type="evidence" value="ECO:0007669"/>
    <property type="project" value="UniProtKB-SubCell"/>
</dbReference>
<keyword evidence="4" id="KW-0539">Nucleus</keyword>
<comment type="subcellular location">
    <subcellularLocation>
        <location evidence="2">Chromosome</location>
    </subcellularLocation>
    <subcellularLocation>
        <location evidence="1">Nucleus</location>
    </subcellularLocation>
</comment>
<dbReference type="InterPro" id="IPR036570">
    <property type="entry name" value="HORMA_dom_sf"/>
</dbReference>
<dbReference type="AlphaFoldDB" id="A0AAJ0GCM2"/>
<dbReference type="GO" id="GO:0005634">
    <property type="term" value="C:nucleus"/>
    <property type="evidence" value="ECO:0007669"/>
    <property type="project" value="UniProtKB-SubCell"/>
</dbReference>
<name>A0AAJ0GCM2_9PEZI</name>
<keyword evidence="5" id="KW-0469">Meiosis</keyword>
<evidence type="ECO:0000313" key="9">
    <source>
        <dbReference type="Proteomes" id="UP001271007"/>
    </source>
</evidence>
<proteinExistence type="predicted"/>
<evidence type="ECO:0000256" key="5">
    <source>
        <dbReference type="ARBA" id="ARBA00023254"/>
    </source>
</evidence>
<evidence type="ECO:0000313" key="8">
    <source>
        <dbReference type="EMBL" id="KAK3053995.1"/>
    </source>
</evidence>
<dbReference type="EMBL" id="JAWDJX010000013">
    <property type="protein sequence ID" value="KAK3053995.1"/>
    <property type="molecule type" value="Genomic_DNA"/>
</dbReference>
<feature type="domain" description="HORMA" evidence="7">
    <location>
        <begin position="19"/>
        <end position="243"/>
    </location>
</feature>
<evidence type="ECO:0000256" key="1">
    <source>
        <dbReference type="ARBA" id="ARBA00004123"/>
    </source>
</evidence>
<evidence type="ECO:0000256" key="2">
    <source>
        <dbReference type="ARBA" id="ARBA00004286"/>
    </source>
</evidence>
<protein>
    <recommendedName>
        <fullName evidence="7">HORMA domain-containing protein</fullName>
    </recommendedName>
</protein>
<feature type="compositionally biased region" description="Polar residues" evidence="6">
    <location>
        <begin position="401"/>
        <end position="418"/>
    </location>
</feature>
<accession>A0AAJ0GCM2</accession>
<keyword evidence="3" id="KW-0158">Chromosome</keyword>
<feature type="region of interest" description="Disordered" evidence="6">
    <location>
        <begin position="700"/>
        <end position="732"/>
    </location>
</feature>
<gene>
    <name evidence="8" type="ORF">LTR09_004771</name>
</gene>
<dbReference type="SUPFAM" id="SSF57903">
    <property type="entry name" value="FYVE/PHD zinc finger"/>
    <property type="match status" value="1"/>
</dbReference>
<evidence type="ECO:0000256" key="6">
    <source>
        <dbReference type="SAM" id="MobiDB-lite"/>
    </source>
</evidence>
<reference evidence="8" key="1">
    <citation type="submission" date="2023-04" db="EMBL/GenBank/DDBJ databases">
        <title>Black Yeasts Isolated from many extreme environments.</title>
        <authorList>
            <person name="Coleine C."/>
            <person name="Stajich J.E."/>
            <person name="Selbmann L."/>
        </authorList>
    </citation>
    <scope>NUCLEOTIDE SEQUENCE</scope>
    <source>
        <strain evidence="8">CCFEE 5312</strain>
    </source>
</reference>
<organism evidence="8 9">
    <name type="scientific">Extremus antarcticus</name>
    <dbReference type="NCBI Taxonomy" id="702011"/>
    <lineage>
        <taxon>Eukaryota</taxon>
        <taxon>Fungi</taxon>
        <taxon>Dikarya</taxon>
        <taxon>Ascomycota</taxon>
        <taxon>Pezizomycotina</taxon>
        <taxon>Dothideomycetes</taxon>
        <taxon>Dothideomycetidae</taxon>
        <taxon>Mycosphaerellales</taxon>
        <taxon>Extremaceae</taxon>
        <taxon>Extremus</taxon>
    </lineage>
</organism>
<dbReference type="InterPro" id="IPR051294">
    <property type="entry name" value="HORMA_MeioticProgression"/>
</dbReference>
<dbReference type="PANTHER" id="PTHR48225:SF7">
    <property type="entry name" value="MEIOSIS-SPECIFIC PROTEIN HOP1"/>
    <property type="match status" value="1"/>
</dbReference>
<dbReference type="PROSITE" id="PS50815">
    <property type="entry name" value="HORMA"/>
    <property type="match status" value="1"/>
</dbReference>
<dbReference type="Pfam" id="PF20826">
    <property type="entry name" value="PHD_5"/>
    <property type="match status" value="1"/>
</dbReference>
<dbReference type="GO" id="GO:0007130">
    <property type="term" value="P:synaptonemal complex assembly"/>
    <property type="evidence" value="ECO:0007669"/>
    <property type="project" value="TreeGrafter"/>
</dbReference>
<dbReference type="SUPFAM" id="SSF56019">
    <property type="entry name" value="The spindle assembly checkpoint protein mad2"/>
    <property type="match status" value="1"/>
</dbReference>